<dbReference type="InterPro" id="IPR009467">
    <property type="entry name" value="Glycolipid-bd_prot_put"/>
</dbReference>
<gene>
    <name evidence="1" type="ORF">SAMN04487974_11911</name>
</gene>
<sequence length="182" mass="20146">MLQDRTLRWRPLGSSGLEHLRVVERDGAIVLRGVVIADRDDADCAVSYAITLDADWGFRAVTLESDSGLTVALTRDGAGRWADGDGPREDLAGCIDIDISGSPTTNTLPIRRIRDWVVGEPRRFAMAYIALPGLMVSRHEQIYTKLGADRFRYQNADGSFEAQLSVDEDGFVIDYPTLFARV</sequence>
<proteinExistence type="predicted"/>
<reference evidence="1 2" key="1">
    <citation type="submission" date="2016-10" db="EMBL/GenBank/DDBJ databases">
        <authorList>
            <person name="de Groot N.N."/>
        </authorList>
    </citation>
    <scope>NUCLEOTIDE SEQUENCE [LARGE SCALE GENOMIC DNA]</scope>
    <source>
        <strain evidence="1 2">CGMCC 1.10267</strain>
    </source>
</reference>
<dbReference type="OrthoDB" id="7347529at2"/>
<name>A0A1G7ZC19_9HYPH</name>
<dbReference type="Proteomes" id="UP000199495">
    <property type="component" value="Unassembled WGS sequence"/>
</dbReference>
<organism evidence="1 2">
    <name type="scientific">Pelagibacterium luteolum</name>
    <dbReference type="NCBI Taxonomy" id="440168"/>
    <lineage>
        <taxon>Bacteria</taxon>
        <taxon>Pseudomonadati</taxon>
        <taxon>Pseudomonadota</taxon>
        <taxon>Alphaproteobacteria</taxon>
        <taxon>Hyphomicrobiales</taxon>
        <taxon>Devosiaceae</taxon>
        <taxon>Pelagibacterium</taxon>
    </lineage>
</organism>
<dbReference type="RefSeq" id="WP_090598714.1">
    <property type="nucleotide sequence ID" value="NZ_FNCS01000019.1"/>
</dbReference>
<evidence type="ECO:0000313" key="2">
    <source>
        <dbReference type="Proteomes" id="UP000199495"/>
    </source>
</evidence>
<evidence type="ECO:0000313" key="1">
    <source>
        <dbReference type="EMBL" id="SDH06179.1"/>
    </source>
</evidence>
<dbReference type="AlphaFoldDB" id="A0A1G7ZC19"/>
<dbReference type="EMBL" id="FNCS01000019">
    <property type="protein sequence ID" value="SDH06179.1"/>
    <property type="molecule type" value="Genomic_DNA"/>
</dbReference>
<keyword evidence="2" id="KW-1185">Reference proteome</keyword>
<dbReference type="STRING" id="440168.SAMN04487974_11911"/>
<dbReference type="Pfam" id="PF06475">
    <property type="entry name" value="Glycolipid_bind"/>
    <property type="match status" value="1"/>
</dbReference>
<accession>A0A1G7ZC19</accession>
<dbReference type="SUPFAM" id="SSF159275">
    <property type="entry name" value="PA1994-like"/>
    <property type="match status" value="1"/>
</dbReference>
<protein>
    <submittedName>
        <fullName evidence="1">Uncharacterized protein</fullName>
    </submittedName>
</protein>